<evidence type="ECO:0000259" key="12">
    <source>
        <dbReference type="PROSITE" id="PS51907"/>
    </source>
</evidence>
<dbReference type="EMBL" id="JADGIZ020000010">
    <property type="protein sequence ID" value="KAL2917522.1"/>
    <property type="molecule type" value="Genomic_DNA"/>
</dbReference>
<feature type="compositionally biased region" description="Gly residues" evidence="10">
    <location>
        <begin position="624"/>
        <end position="647"/>
    </location>
</feature>
<evidence type="ECO:0000256" key="9">
    <source>
        <dbReference type="ARBA" id="ARBA00044975"/>
    </source>
</evidence>
<keyword evidence="8" id="KW-0539">Nucleus</keyword>
<evidence type="ECO:0000256" key="7">
    <source>
        <dbReference type="ARBA" id="ARBA00023204"/>
    </source>
</evidence>
<evidence type="ECO:0000256" key="8">
    <source>
        <dbReference type="ARBA" id="ARBA00023242"/>
    </source>
</evidence>
<dbReference type="SUPFAM" id="SSF100879">
    <property type="entry name" value="Lesion bypass DNA polymerase (Y-family), little finger domain"/>
    <property type="match status" value="1"/>
</dbReference>
<comment type="caution">
    <text evidence="13">The sequence shown here is derived from an EMBL/GenBank/DDBJ whole genome shotgun (WGS) entry which is preliminary data.</text>
</comment>
<keyword evidence="6" id="KW-0862">Zinc</keyword>
<keyword evidence="4" id="KW-0227">DNA damage</keyword>
<dbReference type="PANTHER" id="PTHR45873:SF1">
    <property type="entry name" value="DNA POLYMERASE ETA"/>
    <property type="match status" value="1"/>
</dbReference>
<reference evidence="13 14" key="1">
    <citation type="submission" date="2023-09" db="EMBL/GenBank/DDBJ databases">
        <title>Pangenome analysis of Batrachochytrium dendrobatidis and related Chytrids.</title>
        <authorList>
            <person name="Yacoub M.N."/>
            <person name="Stajich J.E."/>
            <person name="James T.Y."/>
        </authorList>
    </citation>
    <scope>NUCLEOTIDE SEQUENCE [LARGE SCALE GENOMIC DNA]</scope>
    <source>
        <strain evidence="13 14">JEL0888</strain>
    </source>
</reference>
<dbReference type="InterPro" id="IPR036775">
    <property type="entry name" value="DNA_pol_Y-fam_lit_finger_sf"/>
</dbReference>
<evidence type="ECO:0000259" key="11">
    <source>
        <dbReference type="PROSITE" id="PS50173"/>
    </source>
</evidence>
<sequence length="658" mass="70571">MGSSYPYPAALNCEWATSRPARDAFYAQVEQIRLGLDASVPLCVQQWDSLIAVNYAARAAGIKRFNTIADAKELCPTVRLVHVATYANGSAEPAYHDNPSMKDHKVSLDVYRKASTKIMRILSEQGGSSGTFQRASIDEAYLDITDQVNSEILSHDWPAGPRSGHGAESGTAEPLVRWEDDPDTMQAVATAAETRGWADLQLFVGAQVCKRIRRRLFDELGYTCSAGIAHNKMLAKLVSATHKPNKQTVLRSEFVLEYMKTTPVSKIRGLGGKFGNEVVDAFQVTMASDLWEFTEDQLVIKLGEENGTWLYKACRGESDSKVQEVGDANSMGAGKSFRPALRTSSDLRRWIEVLSAEVFSRTLDEFEFSKRWPKTLVLHYRNPTHPASKSKSCAFPPRVYTISPDIVVAKALWLIEHEPNTLPCTRLGLTASKFEPLEDTGAALAKWLKAGAGTKSGDPATFPPPESPSKSGLPTLADPSLSLDHLASTEDLLAEPAETQTHTETPAEIEELARAETSSQTREQMQVDADDRTGFCIACDQCGHLVPADDLSQQEHSDFHVAQALSVPERIVVGRPLGNARGGETASSTTPKRPAARGGGAGSGGKRAKTGRGASKTTGHDPRSGGGGGGGGSSGGGSGGNSGGGAAGHATLMSFWKQ</sequence>
<dbReference type="InterPro" id="IPR043128">
    <property type="entry name" value="Rev_trsase/Diguanyl_cyclase"/>
</dbReference>
<evidence type="ECO:0000256" key="10">
    <source>
        <dbReference type="SAM" id="MobiDB-lite"/>
    </source>
</evidence>
<gene>
    <name evidence="13" type="primary">eso1</name>
    <name evidence="13" type="ORF">HK105_202803</name>
</gene>
<dbReference type="Gene3D" id="1.10.150.20">
    <property type="entry name" value="5' to 3' exonuclease, C-terminal subdomain"/>
    <property type="match status" value="1"/>
</dbReference>
<dbReference type="Gene3D" id="3.30.70.270">
    <property type="match status" value="1"/>
</dbReference>
<comment type="subcellular location">
    <subcellularLocation>
        <location evidence="1">Nucleus</location>
    </subcellularLocation>
</comment>
<dbReference type="GO" id="GO:0003887">
    <property type="term" value="F:DNA-directed DNA polymerase activity"/>
    <property type="evidence" value="ECO:0007669"/>
    <property type="project" value="UniProtKB-EC"/>
</dbReference>
<accession>A0ABR4NDB8</accession>
<keyword evidence="5" id="KW-0863">Zinc-finger</keyword>
<dbReference type="PROSITE" id="PS50173">
    <property type="entry name" value="UMUC"/>
    <property type="match status" value="1"/>
</dbReference>
<dbReference type="Gene3D" id="3.40.1170.60">
    <property type="match status" value="1"/>
</dbReference>
<evidence type="ECO:0000256" key="6">
    <source>
        <dbReference type="ARBA" id="ARBA00022833"/>
    </source>
</evidence>
<evidence type="ECO:0000313" key="14">
    <source>
        <dbReference type="Proteomes" id="UP001527925"/>
    </source>
</evidence>
<dbReference type="InterPro" id="IPR017961">
    <property type="entry name" value="DNA_pol_Y-fam_little_finger"/>
</dbReference>
<feature type="region of interest" description="Disordered" evidence="10">
    <location>
        <begin position="454"/>
        <end position="480"/>
    </location>
</feature>
<proteinExistence type="predicted"/>
<keyword evidence="3" id="KW-0479">Metal-binding</keyword>
<name>A0ABR4NDB8_9FUNG</name>
<dbReference type="SUPFAM" id="SSF56672">
    <property type="entry name" value="DNA/RNA polymerases"/>
    <property type="match status" value="1"/>
</dbReference>
<protein>
    <recommendedName>
        <fullName evidence="9">DNA polymerase eta</fullName>
    </recommendedName>
</protein>
<dbReference type="PROSITE" id="PS51907">
    <property type="entry name" value="ZF_UBZ3"/>
    <property type="match status" value="1"/>
</dbReference>
<dbReference type="Pfam" id="PF18439">
    <property type="entry name" value="zf_UBZ"/>
    <property type="match status" value="1"/>
</dbReference>
<dbReference type="InterPro" id="IPR052230">
    <property type="entry name" value="DNA_polymerase_eta"/>
</dbReference>
<evidence type="ECO:0000313" key="13">
    <source>
        <dbReference type="EMBL" id="KAL2917522.1"/>
    </source>
</evidence>
<evidence type="ECO:0000256" key="4">
    <source>
        <dbReference type="ARBA" id="ARBA00022763"/>
    </source>
</evidence>
<dbReference type="InterPro" id="IPR041298">
    <property type="entry name" value="UBZ3"/>
</dbReference>
<keyword evidence="2 13" id="KW-0808">Transferase</keyword>
<dbReference type="Gene3D" id="3.30.1490.100">
    <property type="entry name" value="DNA polymerase, Y-family, little finger domain"/>
    <property type="match status" value="1"/>
</dbReference>
<feature type="domain" description="UBZ3-type" evidence="12">
    <location>
        <begin position="532"/>
        <end position="568"/>
    </location>
</feature>
<evidence type="ECO:0000256" key="3">
    <source>
        <dbReference type="ARBA" id="ARBA00022723"/>
    </source>
</evidence>
<dbReference type="PIRSF" id="PIRSF036603">
    <property type="entry name" value="DPol_eta"/>
    <property type="match status" value="1"/>
</dbReference>
<keyword evidence="13" id="KW-0548">Nucleotidyltransferase</keyword>
<dbReference type="Pfam" id="PF00817">
    <property type="entry name" value="IMS"/>
    <property type="match status" value="1"/>
</dbReference>
<dbReference type="InterPro" id="IPR043502">
    <property type="entry name" value="DNA/RNA_pol_sf"/>
</dbReference>
<feature type="region of interest" description="Disordered" evidence="10">
    <location>
        <begin position="575"/>
        <end position="658"/>
    </location>
</feature>
<evidence type="ECO:0000256" key="2">
    <source>
        <dbReference type="ARBA" id="ARBA00022679"/>
    </source>
</evidence>
<feature type="domain" description="UmuC" evidence="11">
    <location>
        <begin position="23"/>
        <end position="271"/>
    </location>
</feature>
<dbReference type="InterPro" id="IPR001126">
    <property type="entry name" value="UmuC"/>
</dbReference>
<evidence type="ECO:0000256" key="1">
    <source>
        <dbReference type="ARBA" id="ARBA00004123"/>
    </source>
</evidence>
<dbReference type="Pfam" id="PF21704">
    <property type="entry name" value="POLH-Rev1_HhH"/>
    <property type="match status" value="1"/>
</dbReference>
<dbReference type="Proteomes" id="UP001527925">
    <property type="component" value="Unassembled WGS sequence"/>
</dbReference>
<keyword evidence="14" id="KW-1185">Reference proteome</keyword>
<evidence type="ECO:0000256" key="5">
    <source>
        <dbReference type="ARBA" id="ARBA00022771"/>
    </source>
</evidence>
<keyword evidence="7" id="KW-0234">DNA repair</keyword>
<organism evidence="13 14">
    <name type="scientific">Polyrhizophydium stewartii</name>
    <dbReference type="NCBI Taxonomy" id="2732419"/>
    <lineage>
        <taxon>Eukaryota</taxon>
        <taxon>Fungi</taxon>
        <taxon>Fungi incertae sedis</taxon>
        <taxon>Chytridiomycota</taxon>
        <taxon>Chytridiomycota incertae sedis</taxon>
        <taxon>Chytridiomycetes</taxon>
        <taxon>Rhizophydiales</taxon>
        <taxon>Rhizophydiales incertae sedis</taxon>
        <taxon>Polyrhizophydium</taxon>
    </lineage>
</organism>
<dbReference type="Pfam" id="PF11799">
    <property type="entry name" value="IMS_C"/>
    <property type="match status" value="1"/>
</dbReference>
<dbReference type="PANTHER" id="PTHR45873">
    <property type="entry name" value="DNA POLYMERASE ETA"/>
    <property type="match status" value="1"/>
</dbReference>